<evidence type="ECO:0000256" key="2">
    <source>
        <dbReference type="ARBA" id="ARBA00022448"/>
    </source>
</evidence>
<dbReference type="GO" id="GO:0046872">
    <property type="term" value="F:metal ion binding"/>
    <property type="evidence" value="ECO:0007669"/>
    <property type="project" value="UniProtKB-KW"/>
</dbReference>
<evidence type="ECO:0000313" key="10">
    <source>
        <dbReference type="Proteomes" id="UP000245216"/>
    </source>
</evidence>
<comment type="cofactor">
    <cofactor evidence="7">
        <name>heme b</name>
        <dbReference type="ChEBI" id="CHEBI:60344"/>
    </cofactor>
    <text evidence="7">Binds 1 heme b (iron(II)-protoporphyrin IX) group per subunit.</text>
</comment>
<organism evidence="9 10">
    <name type="scientific">Alcaligenes faecalis</name>
    <dbReference type="NCBI Taxonomy" id="511"/>
    <lineage>
        <taxon>Bacteria</taxon>
        <taxon>Pseudomonadati</taxon>
        <taxon>Pseudomonadota</taxon>
        <taxon>Betaproteobacteria</taxon>
        <taxon>Burkholderiales</taxon>
        <taxon>Alcaligenaceae</taxon>
        <taxon>Alcaligenes</taxon>
    </lineage>
</organism>
<evidence type="ECO:0000256" key="4">
    <source>
        <dbReference type="ARBA" id="ARBA00022989"/>
    </source>
</evidence>
<comment type="similarity">
    <text evidence="7">Belongs to the MsrQ family.</text>
</comment>
<keyword evidence="7" id="KW-1003">Cell membrane</keyword>
<keyword evidence="3 7" id="KW-0812">Transmembrane</keyword>
<dbReference type="Proteomes" id="UP000245216">
    <property type="component" value="Unassembled WGS sequence"/>
</dbReference>
<evidence type="ECO:0000256" key="7">
    <source>
        <dbReference type="HAMAP-Rule" id="MF_01207"/>
    </source>
</evidence>
<proteinExistence type="inferred from homology"/>
<dbReference type="PANTHER" id="PTHR36964">
    <property type="entry name" value="PROTEIN-METHIONINE-SULFOXIDE REDUCTASE HEME-BINDING SUBUNIT MSRQ"/>
    <property type="match status" value="1"/>
</dbReference>
<dbReference type="GO" id="GO:0020037">
    <property type="term" value="F:heme binding"/>
    <property type="evidence" value="ECO:0007669"/>
    <property type="project" value="UniProtKB-UniRule"/>
</dbReference>
<keyword evidence="7" id="KW-0285">Flavoprotein</keyword>
<dbReference type="InterPro" id="IPR013130">
    <property type="entry name" value="Fe3_Rdtase_TM_dom"/>
</dbReference>
<dbReference type="KEGG" id="afa:UZ73_03370"/>
<keyword evidence="7" id="KW-0479">Metal-binding</keyword>
<accession>A0A2U2BN48</accession>
<dbReference type="GeneID" id="29369004"/>
<protein>
    <recommendedName>
        <fullName evidence="7">Protein-methionine-sulfoxide reductase heme-binding subunit MsrQ</fullName>
    </recommendedName>
    <alternativeName>
        <fullName evidence="7">Flavocytochrome MsrQ</fullName>
    </alternativeName>
</protein>
<evidence type="ECO:0000256" key="6">
    <source>
        <dbReference type="ARBA" id="ARBA00023136"/>
    </source>
</evidence>
<dbReference type="GO" id="GO:0010181">
    <property type="term" value="F:FMN binding"/>
    <property type="evidence" value="ECO:0007669"/>
    <property type="project" value="UniProtKB-UniRule"/>
</dbReference>
<dbReference type="STRING" id="511.UZ73_03370"/>
<comment type="caution">
    <text evidence="9">The sequence shown here is derived from an EMBL/GenBank/DDBJ whole genome shotgun (WGS) entry which is preliminary data.</text>
</comment>
<evidence type="ECO:0000313" key="9">
    <source>
        <dbReference type="EMBL" id="PWE15438.1"/>
    </source>
</evidence>
<feature type="transmembrane region" description="Helical" evidence="7">
    <location>
        <begin position="12"/>
        <end position="29"/>
    </location>
</feature>
<comment type="subunit">
    <text evidence="7">Heterodimer of a catalytic subunit (MsrP) and a heme-binding subunit (MsrQ).</text>
</comment>
<keyword evidence="7" id="KW-0288">FMN</keyword>
<feature type="transmembrane region" description="Helical" evidence="7">
    <location>
        <begin position="49"/>
        <end position="69"/>
    </location>
</feature>
<keyword evidence="4 7" id="KW-1133">Transmembrane helix</keyword>
<dbReference type="EMBL" id="QEXO01000001">
    <property type="protein sequence ID" value="PWE15438.1"/>
    <property type="molecule type" value="Genomic_DNA"/>
</dbReference>
<gene>
    <name evidence="7" type="primary">msrQ</name>
    <name evidence="9" type="ORF">DF183_01515</name>
</gene>
<reference evidence="9 10" key="1">
    <citation type="submission" date="2018-05" db="EMBL/GenBank/DDBJ databases">
        <title>Genome Sequence of an Efficient Indole-Degrading Bacterium, Alcaligenes sp.YBY.</title>
        <authorList>
            <person name="Yang B."/>
        </authorList>
    </citation>
    <scope>NUCLEOTIDE SEQUENCE [LARGE SCALE GENOMIC DNA]</scope>
    <source>
        <strain evidence="9 10">YBY</strain>
    </source>
</reference>
<dbReference type="GO" id="GO:0009055">
    <property type="term" value="F:electron transfer activity"/>
    <property type="evidence" value="ECO:0007669"/>
    <property type="project" value="UniProtKB-UniRule"/>
</dbReference>
<feature type="domain" description="Ferric oxidoreductase" evidence="8">
    <location>
        <begin position="48"/>
        <end position="161"/>
    </location>
</feature>
<dbReference type="GO" id="GO:0016679">
    <property type="term" value="F:oxidoreductase activity, acting on diphenols and related substances as donors"/>
    <property type="evidence" value="ECO:0007669"/>
    <property type="project" value="TreeGrafter"/>
</dbReference>
<evidence type="ECO:0000259" key="8">
    <source>
        <dbReference type="Pfam" id="PF01794"/>
    </source>
</evidence>
<feature type="transmembrane region" description="Helical" evidence="7">
    <location>
        <begin position="114"/>
        <end position="133"/>
    </location>
</feature>
<dbReference type="InterPro" id="IPR022837">
    <property type="entry name" value="MsrQ-like"/>
</dbReference>
<feature type="transmembrane region" description="Helical" evidence="7">
    <location>
        <begin position="81"/>
        <end position="99"/>
    </location>
</feature>
<keyword evidence="7" id="KW-0249">Electron transport</keyword>
<reference evidence="9 10" key="2">
    <citation type="submission" date="2018-05" db="EMBL/GenBank/DDBJ databases">
        <authorList>
            <person name="Lanie J.A."/>
            <person name="Ng W.-L."/>
            <person name="Kazmierczak K.M."/>
            <person name="Andrzejewski T.M."/>
            <person name="Davidsen T.M."/>
            <person name="Wayne K.J."/>
            <person name="Tettelin H."/>
            <person name="Glass J.I."/>
            <person name="Rusch D."/>
            <person name="Podicherti R."/>
            <person name="Tsui H.-C.T."/>
            <person name="Winkler M.E."/>
        </authorList>
    </citation>
    <scope>NUCLEOTIDE SEQUENCE [LARGE SCALE GENOMIC DNA]</scope>
    <source>
        <strain evidence="9 10">YBY</strain>
    </source>
</reference>
<keyword evidence="7" id="KW-0349">Heme</keyword>
<comment type="cofactor">
    <cofactor evidence="7">
        <name>FMN</name>
        <dbReference type="ChEBI" id="CHEBI:58210"/>
    </cofactor>
    <text evidence="7">Binds 1 FMN per subunit.</text>
</comment>
<dbReference type="GO" id="GO:0005886">
    <property type="term" value="C:plasma membrane"/>
    <property type="evidence" value="ECO:0007669"/>
    <property type="project" value="UniProtKB-SubCell"/>
</dbReference>
<dbReference type="PANTHER" id="PTHR36964:SF1">
    <property type="entry name" value="PROTEIN-METHIONINE-SULFOXIDE REDUCTASE HEME-BINDING SUBUNIT MSRQ"/>
    <property type="match status" value="1"/>
</dbReference>
<dbReference type="HAMAP" id="MF_01207">
    <property type="entry name" value="MsrQ"/>
    <property type="match status" value="1"/>
</dbReference>
<feature type="transmembrane region" description="Helical" evidence="7">
    <location>
        <begin position="154"/>
        <end position="172"/>
    </location>
</feature>
<evidence type="ECO:0000256" key="5">
    <source>
        <dbReference type="ARBA" id="ARBA00023004"/>
    </source>
</evidence>
<dbReference type="GO" id="GO:0030091">
    <property type="term" value="P:protein repair"/>
    <property type="evidence" value="ECO:0007669"/>
    <property type="project" value="UniProtKB-UniRule"/>
</dbReference>
<feature type="transmembrane region" description="Helical" evidence="7">
    <location>
        <begin position="178"/>
        <end position="194"/>
    </location>
</feature>
<comment type="function">
    <text evidence="7">Part of the MsrPQ system that repairs oxidized periplasmic proteins containing methionine sulfoxide residues (Met-O), using respiratory chain electrons. Thus protects these proteins from oxidative-stress damage caused by reactive species of oxygen and chlorine generated by the host defense mechanisms. MsrPQ is essential for the maintenance of envelope integrity under bleach stress, rescuing a wide series of structurally unrelated periplasmic proteins from methionine oxidation. MsrQ provides electrons for reduction to the reductase catalytic subunit MsrP, using the quinone pool of the respiratory chain.</text>
</comment>
<dbReference type="AlphaFoldDB" id="A0A2U2BN48"/>
<dbReference type="Pfam" id="PF01794">
    <property type="entry name" value="Ferric_reduct"/>
    <property type="match status" value="1"/>
</dbReference>
<evidence type="ECO:0000256" key="1">
    <source>
        <dbReference type="ARBA" id="ARBA00004141"/>
    </source>
</evidence>
<sequence length="202" mass="23013">MSTWKAAQVDRLKPLVFLLGLFPLGRWVWLGFNNGLSANPAEFLTRSSGVWALVLLLLTLALSPVRRLLAQPALVRWRRMLGLFSFFYAALHTLAWAWWDRSGDWLSMWQDVVQRPLITIGVVAVLILLVLTLTSTNGWQKRLGRGWSRLHQTVYLAAVLSILHFYLIRIGKNDVVEVYVYGLVLAGLLALRRWPALNKTAH</sequence>
<keyword evidence="6 7" id="KW-0472">Membrane</keyword>
<comment type="subcellular location">
    <subcellularLocation>
        <location evidence="7">Cell membrane</location>
        <topology evidence="7">Multi-pass membrane protein</topology>
    </subcellularLocation>
    <subcellularLocation>
        <location evidence="1">Membrane</location>
        <topology evidence="1">Multi-pass membrane protein</topology>
    </subcellularLocation>
</comment>
<dbReference type="RefSeq" id="WP_045930233.1">
    <property type="nucleotide sequence ID" value="NZ_CP013119.1"/>
</dbReference>
<keyword evidence="5 7" id="KW-0408">Iron</keyword>
<name>A0A2U2BN48_ALCFA</name>
<keyword evidence="2 7" id="KW-0813">Transport</keyword>
<evidence type="ECO:0000256" key="3">
    <source>
        <dbReference type="ARBA" id="ARBA00022692"/>
    </source>
</evidence>